<evidence type="ECO:0000256" key="5">
    <source>
        <dbReference type="SAM" id="MobiDB-lite"/>
    </source>
</evidence>
<feature type="transmembrane region" description="Helical" evidence="6">
    <location>
        <begin position="141"/>
        <end position="162"/>
    </location>
</feature>
<dbReference type="GO" id="GO:0005506">
    <property type="term" value="F:iron ion binding"/>
    <property type="evidence" value="ECO:0007669"/>
    <property type="project" value="InterPro"/>
</dbReference>
<evidence type="ECO:0000256" key="3">
    <source>
        <dbReference type="ARBA" id="ARBA00022989"/>
    </source>
</evidence>
<dbReference type="InterPro" id="IPR006694">
    <property type="entry name" value="Fatty_acid_hydroxylase"/>
</dbReference>
<evidence type="ECO:0000256" key="6">
    <source>
        <dbReference type="SAM" id="Phobius"/>
    </source>
</evidence>
<keyword evidence="9" id="KW-1185">Reference proteome</keyword>
<feature type="transmembrane region" description="Helical" evidence="6">
    <location>
        <begin position="198"/>
        <end position="228"/>
    </location>
</feature>
<accession>A0A5C9A7C9</accession>
<feature type="region of interest" description="Disordered" evidence="5">
    <location>
        <begin position="1"/>
        <end position="20"/>
    </location>
</feature>
<feature type="domain" description="Fatty acid hydroxylase" evidence="7">
    <location>
        <begin position="151"/>
        <end position="282"/>
    </location>
</feature>
<keyword evidence="4 6" id="KW-0472">Membrane</keyword>
<dbReference type="Pfam" id="PF04116">
    <property type="entry name" value="FA_hydroxylase"/>
    <property type="match status" value="1"/>
</dbReference>
<sequence>MTDQAESVEAPDASAMPVTSSPAHSRWHDFLLTLPQPLLVLGSMFSVALVYTYQWFDPGLYAVIMTVLPLPLVLIAERIWGKREDWELSPREFAEDAFWIAGSGLLWVPLYVDYYKTPISEGFRAVRDLAPLDIELAPQSVIGLVFGAILVRTLAEFIYYWLHRAQHESLFWWRIHATHHHITKMGAARSDRTHPLEFLALMIGTPIILALTGASDALIAVTGAFGFFSGYLNHANLPLRSGIYGLYFTTAEQHHLHHSRDMDSSNSNYGCTIIIWDRIFGTYSGRTDIEAIGAGTGKALSIWDQYKMAFVSTDRLTKY</sequence>
<evidence type="ECO:0000259" key="7">
    <source>
        <dbReference type="Pfam" id="PF04116"/>
    </source>
</evidence>
<evidence type="ECO:0000313" key="9">
    <source>
        <dbReference type="Proteomes" id="UP000321039"/>
    </source>
</evidence>
<evidence type="ECO:0000256" key="2">
    <source>
        <dbReference type="ARBA" id="ARBA00022692"/>
    </source>
</evidence>
<dbReference type="PANTHER" id="PTHR11863">
    <property type="entry name" value="STEROL DESATURASE"/>
    <property type="match status" value="1"/>
</dbReference>
<evidence type="ECO:0000313" key="8">
    <source>
        <dbReference type="EMBL" id="TXS95570.1"/>
    </source>
</evidence>
<name>A0A5C9A7C9_9GAMM</name>
<dbReference type="GO" id="GO:0016491">
    <property type="term" value="F:oxidoreductase activity"/>
    <property type="evidence" value="ECO:0007669"/>
    <property type="project" value="InterPro"/>
</dbReference>
<organism evidence="8 9">
    <name type="scientific">Parahaliea maris</name>
    <dbReference type="NCBI Taxonomy" id="2716870"/>
    <lineage>
        <taxon>Bacteria</taxon>
        <taxon>Pseudomonadati</taxon>
        <taxon>Pseudomonadota</taxon>
        <taxon>Gammaproteobacteria</taxon>
        <taxon>Cellvibrionales</taxon>
        <taxon>Halieaceae</taxon>
        <taxon>Parahaliea</taxon>
    </lineage>
</organism>
<feature type="transmembrane region" description="Helical" evidence="6">
    <location>
        <begin position="59"/>
        <end position="76"/>
    </location>
</feature>
<dbReference type="InterPro" id="IPR050307">
    <property type="entry name" value="Sterol_Desaturase_Related"/>
</dbReference>
<dbReference type="EMBL" id="VRZA01000002">
    <property type="protein sequence ID" value="TXS95570.1"/>
    <property type="molecule type" value="Genomic_DNA"/>
</dbReference>
<protein>
    <submittedName>
        <fullName evidence="8">Sterol desaturase family protein</fullName>
    </submittedName>
</protein>
<dbReference type="GO" id="GO:0008610">
    <property type="term" value="P:lipid biosynthetic process"/>
    <property type="evidence" value="ECO:0007669"/>
    <property type="project" value="InterPro"/>
</dbReference>
<dbReference type="Proteomes" id="UP000321039">
    <property type="component" value="Unassembled WGS sequence"/>
</dbReference>
<dbReference type="RefSeq" id="WP_148067481.1">
    <property type="nucleotide sequence ID" value="NZ_VRZA01000002.1"/>
</dbReference>
<proteinExistence type="predicted"/>
<keyword evidence="2 6" id="KW-0812">Transmembrane</keyword>
<evidence type="ECO:0000256" key="1">
    <source>
        <dbReference type="ARBA" id="ARBA00004370"/>
    </source>
</evidence>
<evidence type="ECO:0000256" key="4">
    <source>
        <dbReference type="ARBA" id="ARBA00023136"/>
    </source>
</evidence>
<dbReference type="GO" id="GO:0016020">
    <property type="term" value="C:membrane"/>
    <property type="evidence" value="ECO:0007669"/>
    <property type="project" value="UniProtKB-SubCell"/>
</dbReference>
<reference evidence="8 9" key="1">
    <citation type="submission" date="2019-08" db="EMBL/GenBank/DDBJ databases">
        <title>Parahaliea maris sp. nov., isolated from the surface seawater.</title>
        <authorList>
            <person name="Liu Y."/>
        </authorList>
    </citation>
    <scope>NUCLEOTIDE SEQUENCE [LARGE SCALE GENOMIC DNA]</scope>
    <source>
        <strain evidence="8 9">HSLHS9</strain>
    </source>
</reference>
<keyword evidence="3 6" id="KW-1133">Transmembrane helix</keyword>
<feature type="transmembrane region" description="Helical" evidence="6">
    <location>
        <begin position="30"/>
        <end position="53"/>
    </location>
</feature>
<comment type="subcellular location">
    <subcellularLocation>
        <location evidence="1">Membrane</location>
    </subcellularLocation>
</comment>
<gene>
    <name evidence="8" type="ORF">FV139_06725</name>
</gene>
<comment type="caution">
    <text evidence="8">The sequence shown here is derived from an EMBL/GenBank/DDBJ whole genome shotgun (WGS) entry which is preliminary data.</text>
</comment>
<dbReference type="AlphaFoldDB" id="A0A5C9A7C9"/>